<dbReference type="AlphaFoldDB" id="A0A8J7PGS4"/>
<evidence type="ECO:0000256" key="1">
    <source>
        <dbReference type="ARBA" id="ARBA00022737"/>
    </source>
</evidence>
<dbReference type="SMART" id="SM00028">
    <property type="entry name" value="TPR"/>
    <property type="match status" value="5"/>
</dbReference>
<dbReference type="SUPFAM" id="SSF48452">
    <property type="entry name" value="TPR-like"/>
    <property type="match status" value="2"/>
</dbReference>
<keyword evidence="2 3" id="KW-0802">TPR repeat</keyword>
<dbReference type="InterPro" id="IPR011990">
    <property type="entry name" value="TPR-like_helical_dom_sf"/>
</dbReference>
<dbReference type="PANTHER" id="PTHR45641:SF19">
    <property type="entry name" value="NEPHROCYSTIN-3"/>
    <property type="match status" value="1"/>
</dbReference>
<feature type="region of interest" description="Disordered" evidence="4">
    <location>
        <begin position="158"/>
        <end position="190"/>
    </location>
</feature>
<name>A0A8J7PGS4_9BACT</name>
<feature type="repeat" description="TPR" evidence="3">
    <location>
        <begin position="88"/>
        <end position="121"/>
    </location>
</feature>
<keyword evidence="1" id="KW-0677">Repeat</keyword>
<dbReference type="InterPro" id="IPR019734">
    <property type="entry name" value="TPR_rpt"/>
</dbReference>
<comment type="caution">
    <text evidence="5">The sequence shown here is derived from an EMBL/GenBank/DDBJ whole genome shotgun (WGS) entry which is preliminary data.</text>
</comment>
<organism evidence="5 6">
    <name type="scientific">Candidatus Obscuribacter phosphatis</name>
    <dbReference type="NCBI Taxonomy" id="1906157"/>
    <lineage>
        <taxon>Bacteria</taxon>
        <taxon>Bacillati</taxon>
        <taxon>Candidatus Melainabacteria</taxon>
        <taxon>Candidatus Obscuribacterales</taxon>
        <taxon>Candidatus Obscuribacteraceae</taxon>
        <taxon>Candidatus Obscuribacter</taxon>
    </lineage>
</organism>
<dbReference type="EMBL" id="JAFLCK010000018">
    <property type="protein sequence ID" value="MBN8661268.1"/>
    <property type="molecule type" value="Genomic_DNA"/>
</dbReference>
<dbReference type="PANTHER" id="PTHR45641">
    <property type="entry name" value="TETRATRICOPEPTIDE REPEAT PROTEIN (AFU_ORTHOLOGUE AFUA_6G03870)"/>
    <property type="match status" value="1"/>
</dbReference>
<evidence type="ECO:0000256" key="4">
    <source>
        <dbReference type="SAM" id="MobiDB-lite"/>
    </source>
</evidence>
<protein>
    <submittedName>
        <fullName evidence="5">Tetratricopeptide repeat protein</fullName>
    </submittedName>
</protein>
<evidence type="ECO:0000256" key="3">
    <source>
        <dbReference type="PROSITE-ProRule" id="PRU00339"/>
    </source>
</evidence>
<dbReference type="Gene3D" id="1.25.40.10">
    <property type="entry name" value="Tetratricopeptide repeat domain"/>
    <property type="match status" value="2"/>
</dbReference>
<feature type="compositionally biased region" description="Low complexity" evidence="4">
    <location>
        <begin position="180"/>
        <end position="190"/>
    </location>
</feature>
<gene>
    <name evidence="5" type="ORF">J0M35_12950</name>
</gene>
<dbReference type="Pfam" id="PF13424">
    <property type="entry name" value="TPR_12"/>
    <property type="match status" value="2"/>
</dbReference>
<proteinExistence type="predicted"/>
<sequence length="441" mass="48762">MDNDWQKPFKLAVEASRAGNHEYAELLLSTALLEAEDFGKADERYIITLVGLTDVLTKQFKFRRAEKTGRQILDIFREIHGTEHLSYADSAFRLGQIYHMQQKYGQAEPLYKAALSIKTKQLGADNASVLQVLHAYADLLNQTHRELEAENLRACAQKAAQARQSNNSLNAVQPTPPPSQTNNQTAAAGASEHAAWSAKVRFDAAAAEVPNKVPALSYEELEEKAEAAFASGHYDKALEFWNQAISQAEGFAAKDARLGKALDKAGEVLFAMEKFGQAEMIWGRSLQLKISLYGSNHPNVADTGHHLAGLHYLMGRYTEAENYARKCLQVYSIAYGKSHASVALCHHNLATLFHVQGRYAEAETEYNHCINIRKVALGPTHKDTMHAEKGLADLLKTLGRDKEAEQVSAKANGLVTGSWKALKLDASEALQPSPPKEPRRR</sequence>
<dbReference type="Proteomes" id="UP000664277">
    <property type="component" value="Unassembled WGS sequence"/>
</dbReference>
<evidence type="ECO:0000313" key="5">
    <source>
        <dbReference type="EMBL" id="MBN8661268.1"/>
    </source>
</evidence>
<evidence type="ECO:0000256" key="2">
    <source>
        <dbReference type="ARBA" id="ARBA00022803"/>
    </source>
</evidence>
<accession>A0A8J7PGS4</accession>
<reference evidence="5" key="1">
    <citation type="submission" date="2021-02" db="EMBL/GenBank/DDBJ databases">
        <title>Genome-Resolved Metagenomics of a Microbial Community Performing Photosynthetic Biological Nutrient Removal.</title>
        <authorList>
            <person name="Mcdaniel E.A."/>
        </authorList>
    </citation>
    <scope>NUCLEOTIDE SEQUENCE</scope>
    <source>
        <strain evidence="5">UWPOB_OBS1</strain>
    </source>
</reference>
<evidence type="ECO:0000313" key="6">
    <source>
        <dbReference type="Proteomes" id="UP000664277"/>
    </source>
</evidence>
<dbReference type="PROSITE" id="PS50005">
    <property type="entry name" value="TPR"/>
    <property type="match status" value="1"/>
</dbReference>